<gene>
    <name evidence="1" type="ORF">Vse01_36010</name>
</gene>
<evidence type="ECO:0008006" key="3">
    <source>
        <dbReference type="Google" id="ProtNLM"/>
    </source>
</evidence>
<dbReference type="EMBL" id="BOPD01000021">
    <property type="protein sequence ID" value="GIJ34453.1"/>
    <property type="molecule type" value="Genomic_DNA"/>
</dbReference>
<evidence type="ECO:0000313" key="2">
    <source>
        <dbReference type="Proteomes" id="UP000607311"/>
    </source>
</evidence>
<dbReference type="Proteomes" id="UP000607311">
    <property type="component" value="Unassembled WGS sequence"/>
</dbReference>
<proteinExistence type="predicted"/>
<evidence type="ECO:0000313" key="1">
    <source>
        <dbReference type="EMBL" id="GIJ34453.1"/>
    </source>
</evidence>
<comment type="caution">
    <text evidence="1">The sequence shown here is derived from an EMBL/GenBank/DDBJ whole genome shotgun (WGS) entry which is preliminary data.</text>
</comment>
<dbReference type="OrthoDB" id="9802640at2"/>
<dbReference type="InterPro" id="IPR036890">
    <property type="entry name" value="HATPase_C_sf"/>
</dbReference>
<dbReference type="SUPFAM" id="SSF55874">
    <property type="entry name" value="ATPase domain of HSP90 chaperone/DNA topoisomerase II/histidine kinase"/>
    <property type="match status" value="1"/>
</dbReference>
<accession>A0A9W5UU74</accession>
<name>A0A9W5UU74_9ACTN</name>
<dbReference type="AlphaFoldDB" id="A0A9W5UU74"/>
<dbReference type="Gene3D" id="3.30.565.10">
    <property type="entry name" value="Histidine kinase-like ATPase, C-terminal domain"/>
    <property type="match status" value="1"/>
</dbReference>
<organism evidence="1 2">
    <name type="scientific">Micromonospora sediminimaris</name>
    <dbReference type="NCBI Taxonomy" id="547162"/>
    <lineage>
        <taxon>Bacteria</taxon>
        <taxon>Bacillati</taxon>
        <taxon>Actinomycetota</taxon>
        <taxon>Actinomycetes</taxon>
        <taxon>Micromonosporales</taxon>
        <taxon>Micromonosporaceae</taxon>
        <taxon>Micromonospora</taxon>
    </lineage>
</organism>
<reference evidence="1" key="1">
    <citation type="submission" date="2021-01" db="EMBL/GenBank/DDBJ databases">
        <title>Whole genome shotgun sequence of Verrucosispora sediminis NBRC 107745.</title>
        <authorList>
            <person name="Komaki H."/>
            <person name="Tamura T."/>
        </authorList>
    </citation>
    <scope>NUCLEOTIDE SEQUENCE</scope>
    <source>
        <strain evidence="1">NBRC 107745</strain>
    </source>
</reference>
<protein>
    <recommendedName>
        <fullName evidence="3">Histidine kinase-, DNA gyrase B-, and HSP90-like ATPase</fullName>
    </recommendedName>
</protein>
<keyword evidence="2" id="KW-1185">Reference proteome</keyword>
<sequence length="678" mass="76546">MHAHRRNHYPTVVTYTVAASQSFAAFDPLEVKGKLENSLAARRALRREIENILSSYVGWYDPFCELVQNGLDALEKRARDEELAGTSGSYSQQLRVIVDLDENQLTVSDNGCGMTYDEFQRFLAPNFSFKEEATSRGHKGVGATYLAYGFNYLRVHTRGLGNESCGRILGGRAWLRGPGDSDAPLVEPDPNPDIDDKFEEMDRGTSVTVRFDGQTQPRKLSWLSARNAETWLTILRVKTGIGSVEPASDKKVEVVCIAGGEISTSTTDSISYLWLHEEKSKSARIRDVEQKASEFFEKYGPSKPLPNAYRQLDFIYDEYGPIDCKSILTPEVFTEHQEIIETHEPSIRVEYGYTTKLWKVFNEKLGVRGNMQVLRAGIQLAANGMPQGDVIQVPLTRYTGRQNQVHLLIHFQNYTPDLGRKGFAKPLVDFATDVAVAIVQGPITRLRSSMKRDSGIAPDLDRELKLDDWKEEMIRHEAASPLLLSSNHFFAPTKRISITSTPTREQDAIALFHEIISGGVVRGLSIMSTNERFKYDSLFRINFQHDRELLEFDEESNPLGIDAQVLDGLHGKITQPKVLEYKYSVDGLINDLDAQEKNLKDIDLCVAWKMGEQWRERFAVTSLLLPENVSQREYHGVTHVLQDPDSGARHCDLIILEELVSLLMDAPGTHEVQRANYE</sequence>